<evidence type="ECO:0000313" key="2">
    <source>
        <dbReference type="EMBL" id="KAF1725511.1"/>
    </source>
</evidence>
<dbReference type="NCBIfam" id="TIGR01549">
    <property type="entry name" value="HAD-SF-IA-v1"/>
    <property type="match status" value="1"/>
</dbReference>
<proteinExistence type="predicted"/>
<dbReference type="SFLD" id="SFLDS00003">
    <property type="entry name" value="Haloacid_Dehalogenase"/>
    <property type="match status" value="1"/>
</dbReference>
<dbReference type="InterPro" id="IPR006439">
    <property type="entry name" value="HAD-SF_hydro_IA"/>
</dbReference>
<protein>
    <submittedName>
        <fullName evidence="2">HAD family hydrolase</fullName>
    </submittedName>
</protein>
<dbReference type="InterPro" id="IPR036412">
    <property type="entry name" value="HAD-like_sf"/>
</dbReference>
<dbReference type="SUPFAM" id="SSF56784">
    <property type="entry name" value="HAD-like"/>
    <property type="match status" value="1"/>
</dbReference>
<dbReference type="SFLD" id="SFLDG01129">
    <property type="entry name" value="C1.5:_HAD__Beta-PGM__Phosphata"/>
    <property type="match status" value="1"/>
</dbReference>
<keyword evidence="1 2" id="KW-0378">Hydrolase</keyword>
<keyword evidence="3" id="KW-1185">Reference proteome</keyword>
<name>A0ABQ6ZHW8_9GAMM</name>
<dbReference type="EMBL" id="PDWW01000009">
    <property type="protein sequence ID" value="KAF1725511.1"/>
    <property type="molecule type" value="Genomic_DNA"/>
</dbReference>
<dbReference type="PANTHER" id="PTHR43316">
    <property type="entry name" value="HYDROLASE, HALOACID DELAHOGENASE-RELATED"/>
    <property type="match status" value="1"/>
</dbReference>
<gene>
    <name evidence="2" type="ORF">CSC78_08585</name>
</gene>
<accession>A0ABQ6ZHW8</accession>
<dbReference type="Gene3D" id="1.20.120.1600">
    <property type="match status" value="1"/>
</dbReference>
<dbReference type="Proteomes" id="UP000781710">
    <property type="component" value="Unassembled WGS sequence"/>
</dbReference>
<dbReference type="GO" id="GO:0016787">
    <property type="term" value="F:hydrolase activity"/>
    <property type="evidence" value="ECO:0007669"/>
    <property type="project" value="UniProtKB-KW"/>
</dbReference>
<organism evidence="2 3">
    <name type="scientific">Pseudoxanthomonas japonensis</name>
    <dbReference type="NCBI Taxonomy" id="69284"/>
    <lineage>
        <taxon>Bacteria</taxon>
        <taxon>Pseudomonadati</taxon>
        <taxon>Pseudomonadota</taxon>
        <taxon>Gammaproteobacteria</taxon>
        <taxon>Lysobacterales</taxon>
        <taxon>Lysobacteraceae</taxon>
        <taxon>Pseudoxanthomonas</taxon>
    </lineage>
</organism>
<evidence type="ECO:0000313" key="3">
    <source>
        <dbReference type="Proteomes" id="UP000781710"/>
    </source>
</evidence>
<dbReference type="InterPro" id="IPR023214">
    <property type="entry name" value="HAD_sf"/>
</dbReference>
<dbReference type="RefSeq" id="WP_162337495.1">
    <property type="nucleotide sequence ID" value="NZ_JBHSRQ010000015.1"/>
</dbReference>
<sequence>MSFPVRAITLDLDDTLWPFAPIGARIERVLDDWLREHSPATAAMFPVERMRALREDIFAAHPQYLHDLSRLRRLTLEHALRESGADMALLEPAYETFYAARNQVEYYPDALDALQRIAARLPIAAVTNGNADLQRIGLGHLFVHQVHSREHGAAKPDASIFHAACDLLGVPPGDVLHVGDHIEMDAVGALKAGLRSCWINRPEDHGGHPRAWPHDALRPDLEFATLTALADWLDAHPDFATEHAAA</sequence>
<dbReference type="Pfam" id="PF00702">
    <property type="entry name" value="Hydrolase"/>
    <property type="match status" value="1"/>
</dbReference>
<dbReference type="PANTHER" id="PTHR43316:SF3">
    <property type="entry name" value="HALOACID DEHALOGENASE, TYPE II (AFU_ORTHOLOGUE AFUA_2G07750)-RELATED"/>
    <property type="match status" value="1"/>
</dbReference>
<evidence type="ECO:0000256" key="1">
    <source>
        <dbReference type="ARBA" id="ARBA00022801"/>
    </source>
</evidence>
<dbReference type="NCBIfam" id="TIGR01509">
    <property type="entry name" value="HAD-SF-IA-v3"/>
    <property type="match status" value="1"/>
</dbReference>
<dbReference type="InterPro" id="IPR051540">
    <property type="entry name" value="S-2-haloacid_dehalogenase"/>
</dbReference>
<reference evidence="2 3" key="1">
    <citation type="submission" date="2017-10" db="EMBL/GenBank/DDBJ databases">
        <title>Whole genome sequencing of members of genus Pseudoxanthomonas.</title>
        <authorList>
            <person name="Kumar S."/>
            <person name="Bansal K."/>
            <person name="Kaur A."/>
            <person name="Patil P."/>
            <person name="Sharma S."/>
            <person name="Patil P.B."/>
        </authorList>
    </citation>
    <scope>NUCLEOTIDE SEQUENCE [LARGE SCALE GENOMIC DNA]</scope>
    <source>
        <strain evidence="2 3">DSM 17109</strain>
    </source>
</reference>
<dbReference type="Gene3D" id="3.40.50.1000">
    <property type="entry name" value="HAD superfamily/HAD-like"/>
    <property type="match status" value="1"/>
</dbReference>
<comment type="caution">
    <text evidence="2">The sequence shown here is derived from an EMBL/GenBank/DDBJ whole genome shotgun (WGS) entry which is preliminary data.</text>
</comment>